<organism evidence="2 3">
    <name type="scientific">Fulvivirga sediminis</name>
    <dbReference type="NCBI Taxonomy" id="2803949"/>
    <lineage>
        <taxon>Bacteria</taxon>
        <taxon>Pseudomonadati</taxon>
        <taxon>Bacteroidota</taxon>
        <taxon>Cytophagia</taxon>
        <taxon>Cytophagales</taxon>
        <taxon>Fulvivirgaceae</taxon>
        <taxon>Fulvivirga</taxon>
    </lineage>
</organism>
<comment type="caution">
    <text evidence="2">The sequence shown here is derived from an EMBL/GenBank/DDBJ whole genome shotgun (WGS) entry which is preliminary data.</text>
</comment>
<dbReference type="GO" id="GO:0008234">
    <property type="term" value="F:cysteine-type peptidase activity"/>
    <property type="evidence" value="ECO:0007669"/>
    <property type="project" value="InterPro"/>
</dbReference>
<dbReference type="Gene3D" id="2.60.40.4070">
    <property type="match status" value="1"/>
</dbReference>
<name>A0A937JZG8_9BACT</name>
<sequence>MRSRVIIIALVGVITALSGQAQEYGNEWIDYSKQYYKIPVAREGMYRITYADLESAGFPVVAVDPRRIQIFHRGVEQAINIPGQGDSRFDPGDYIEFYGQKNDGTMDRKLYKPENAQPHSFYNIYSDTTVYYLTYNIIPPLAGKRMDSFKENNINGLPAQTAHNETVLSLMTNQYSAGRSFNVGDYTTYSYFDYGEGWTGRMIQEGQQLDYTISGISNAVRTAENPQLEVLLMGRDNVNHLVEVLVGQNTASLRSLGTATWSDYTAHTFRSTISWSDISASGNLSVRIRDLGVSGGNDRISTSYLNLVYSQNFNLGGANSKKIYLKSESGNRSYVEMTNVPASPSIYDITDSDNVRKIGFNSSGSSLNTIVNNTALDRQLWVNGNDYLTPVLTKIEFTNIDASAYDYIIISNKHLRKEVDGTLDPVEAYAEYRRSIEGGSYKPLLVNMDQLYNQFNYGEKSSLSIYQFMRYLVENGSPRYLFLIGKGLDPSVNFFRNTNGFYSVTKLGVTYQIRDLVPSAGNPGSDVLFTAGLDGTTYEPAVPVGRLPAVNAQQVLNYLNKVKEAESLPFDALWRKKLLHLSGGASASQLTIFRRYTDSFAAVAEQDYLGGDVKTISKERSSTVELINVADEVNDGLNLITFFGHSAPSVTDIDIGFATDPVLGYDNPGKYPMFLINGCNAGQFFNVNVLFGEDWILADNRGAIGFAASTSYGFADRLRKYSDTFYQTAYGDSLFIHKPIGDVMKEVVARYMNSTAANPTNITQAQQMVYLGDPVLTLFGADKSDFETNDDNVYVEPFNEEPVSAQVDSFALKIIVRNFGVTINDSLRVHVSRSFSDNTTAEYDSVYASVHFQDTLVMIINNEVNNAAGNNQFQIDIDYFNEIDELDETNNSATLNLYIPLFGTKNLYPINYAIVNSQPVELLVQASDLLSGRRDYIVEIDTTNTFNSPFKKQQTVQAKLLASWKTDLLPNVPANDSVVYYWRSKFAMPEEGESTEWVNSSFTYINNGPNGWSQREYPQLENNLLSGLELNDGGQRIDFKTNTLDVFVRTFGSSNGSGIADVSLILNGIEYIINNGYYCRNNTVSLVAFDRNTTLPYLGVTTNRGCGRQPQVINNFTFNELDIADDGLMEYIDNVNVGDSVVMFSIGNPRFESWSPAVRSKLEQIGASAASLATLQNGEPVILIGKKGSPAGSATMLRASTTPRNEAQLFTNLTITGIFSSGNMTSTAVGPASNWQTLVAYAESDEIPVTDNNYLEVWGVTSSGDEVMLKGNLPMGSTDLSDIDATQYPQLRVKLYSEDNDNLTAAQLVKWEVYYTGVPEGILLIPDEAAKDKELSEGEVFEADYAFKNISSYTFPDSISIEYSLFNNSTRTSVKYNKKVHAPQPGDTSQFSISMPTLGRAGENDYNLFVNRYQVPEQYYDNNIFDKSNYLKVKADNINPLIDVAFDGQYILDGDIVAPSPLISIRLKDENQFIFKNDTSNINVFLRKPCETCVFTRVPFSSGEVHWFPADESNEFRIEYKPESLADGVYTLRVDAEDASGNSSGTEPYQVNFEVVNESAITNFYPYPNPFSSSTRFVFTLTGSEIPDQIKIQIMTVSGKVVREIFQDELGPIHIGNNISDFAWDGRDEFGDQLANGVYLYRVIVRQNGQGMDHRETSADKAFKHGFGKLYILR</sequence>
<gene>
    <name evidence="2" type="ORF">JL102_03955</name>
</gene>
<dbReference type="CDD" id="cd02258">
    <property type="entry name" value="Peptidase_C25_N"/>
    <property type="match status" value="1"/>
</dbReference>
<evidence type="ECO:0000313" key="2">
    <source>
        <dbReference type="EMBL" id="MBL3655270.1"/>
    </source>
</evidence>
<protein>
    <submittedName>
        <fullName evidence="2">Transporter</fullName>
    </submittedName>
</protein>
<dbReference type="InterPro" id="IPR029030">
    <property type="entry name" value="Caspase-like_dom_sf"/>
</dbReference>
<proteinExistence type="predicted"/>
<dbReference type="GO" id="GO:0006508">
    <property type="term" value="P:proteolysis"/>
    <property type="evidence" value="ECO:0007669"/>
    <property type="project" value="InterPro"/>
</dbReference>
<dbReference type="InterPro" id="IPR013783">
    <property type="entry name" value="Ig-like_fold"/>
</dbReference>
<dbReference type="Gene3D" id="3.40.50.1460">
    <property type="match status" value="1"/>
</dbReference>
<dbReference type="RefSeq" id="WP_202242826.1">
    <property type="nucleotide sequence ID" value="NZ_JAESIY010000002.1"/>
</dbReference>
<evidence type="ECO:0000313" key="3">
    <source>
        <dbReference type="Proteomes" id="UP000659388"/>
    </source>
</evidence>
<dbReference type="InterPro" id="IPR001769">
    <property type="entry name" value="Gingipain"/>
</dbReference>
<feature type="domain" description="Gingipain" evidence="1">
    <location>
        <begin position="407"/>
        <end position="778"/>
    </location>
</feature>
<dbReference type="Pfam" id="PF01364">
    <property type="entry name" value="Peptidase_C25"/>
    <property type="match status" value="1"/>
</dbReference>
<dbReference type="Proteomes" id="UP000659388">
    <property type="component" value="Unassembled WGS sequence"/>
</dbReference>
<dbReference type="SUPFAM" id="SSF52129">
    <property type="entry name" value="Caspase-like"/>
    <property type="match status" value="1"/>
</dbReference>
<accession>A0A937JZG8</accession>
<evidence type="ECO:0000259" key="1">
    <source>
        <dbReference type="Pfam" id="PF01364"/>
    </source>
</evidence>
<dbReference type="EMBL" id="JAESIY010000002">
    <property type="protein sequence ID" value="MBL3655270.1"/>
    <property type="molecule type" value="Genomic_DNA"/>
</dbReference>
<keyword evidence="3" id="KW-1185">Reference proteome</keyword>
<reference evidence="2" key="1">
    <citation type="submission" date="2021-01" db="EMBL/GenBank/DDBJ databases">
        <title>Fulvivirga kasyanovii gen. nov., sp nov., a novel member of the phylum Bacteroidetes isolated from seawater in a mussel farm.</title>
        <authorList>
            <person name="Zhao L.-H."/>
            <person name="Wang Z.-J."/>
        </authorList>
    </citation>
    <scope>NUCLEOTIDE SEQUENCE</scope>
    <source>
        <strain evidence="2">2943</strain>
    </source>
</reference>
<dbReference type="Gene3D" id="2.60.40.10">
    <property type="entry name" value="Immunoglobulins"/>
    <property type="match status" value="1"/>
</dbReference>